<accession>A0A1I5LCN1</accession>
<proteinExistence type="predicted"/>
<dbReference type="STRING" id="441119.SAMN04488047_101585"/>
<evidence type="ECO:0000313" key="2">
    <source>
        <dbReference type="EMBL" id="SFO94933.1"/>
    </source>
</evidence>
<keyword evidence="1" id="KW-1133">Transmembrane helix</keyword>
<dbReference type="EMBL" id="FOXA01000001">
    <property type="protein sequence ID" value="SFO94933.1"/>
    <property type="molecule type" value="Genomic_DNA"/>
</dbReference>
<organism evidence="2 3">
    <name type="scientific">Tranquillimonas alkanivorans</name>
    <dbReference type="NCBI Taxonomy" id="441119"/>
    <lineage>
        <taxon>Bacteria</taxon>
        <taxon>Pseudomonadati</taxon>
        <taxon>Pseudomonadota</taxon>
        <taxon>Alphaproteobacteria</taxon>
        <taxon>Rhodobacterales</taxon>
        <taxon>Roseobacteraceae</taxon>
        <taxon>Tranquillimonas</taxon>
    </lineage>
</organism>
<dbReference type="Proteomes" id="UP000199356">
    <property type="component" value="Unassembled WGS sequence"/>
</dbReference>
<dbReference type="AlphaFoldDB" id="A0A1I5LCN1"/>
<dbReference type="RefSeq" id="WP_177215023.1">
    <property type="nucleotide sequence ID" value="NZ_FOXA01000001.1"/>
</dbReference>
<keyword evidence="3" id="KW-1185">Reference proteome</keyword>
<protein>
    <submittedName>
        <fullName evidence="2">Putative photosynthetic complex assembly protein</fullName>
    </submittedName>
</protein>
<evidence type="ECO:0000313" key="3">
    <source>
        <dbReference type="Proteomes" id="UP000199356"/>
    </source>
</evidence>
<evidence type="ECO:0000256" key="1">
    <source>
        <dbReference type="SAM" id="Phobius"/>
    </source>
</evidence>
<reference evidence="2 3" key="1">
    <citation type="submission" date="2016-10" db="EMBL/GenBank/DDBJ databases">
        <authorList>
            <person name="de Groot N.N."/>
        </authorList>
    </citation>
    <scope>NUCLEOTIDE SEQUENCE [LARGE SCALE GENOMIC DNA]</scope>
    <source>
        <strain evidence="2 3">DSM 19547</strain>
    </source>
</reference>
<gene>
    <name evidence="2" type="ORF">SAMN04488047_101585</name>
</gene>
<sequence length="160" mass="17220">MERIEGGLYYDAERREMQARDREMIPTRLVAAMAALALSAVALAAFAVATDRPLVGRPPAAQVAQVVSFRLEGDGNAVRLTAPDGRVLLDTGQGGFVAVVADGLDRARRVHRVAGNPRVTLTRFDNGRLALTDPATGWRAELGSFGPGNRAVWDRVLAER</sequence>
<dbReference type="InterPro" id="IPR017495">
    <property type="entry name" value="PuhC"/>
</dbReference>
<feature type="transmembrane region" description="Helical" evidence="1">
    <location>
        <begin position="29"/>
        <end position="49"/>
    </location>
</feature>
<dbReference type="NCBIfam" id="TIGR03054">
    <property type="entry name" value="photo_alph_chp1"/>
    <property type="match status" value="1"/>
</dbReference>
<keyword evidence="1" id="KW-0812">Transmembrane</keyword>
<keyword evidence="1" id="KW-0472">Membrane</keyword>
<name>A0A1I5LCN1_9RHOB</name>